<evidence type="ECO:0000256" key="1">
    <source>
        <dbReference type="SAM" id="SignalP"/>
    </source>
</evidence>
<dbReference type="AlphaFoldDB" id="A0A914MRT1"/>
<evidence type="ECO:0000313" key="2">
    <source>
        <dbReference type="Proteomes" id="UP000887563"/>
    </source>
</evidence>
<evidence type="ECO:0000313" key="3">
    <source>
        <dbReference type="WBParaSite" id="Minc3s02278g29230"/>
    </source>
</evidence>
<accession>A0A914MRT1</accession>
<proteinExistence type="predicted"/>
<protein>
    <submittedName>
        <fullName evidence="3">Secreted protein</fullName>
    </submittedName>
</protein>
<keyword evidence="1" id="KW-0732">Signal</keyword>
<sequence>MNMFWLLELCVFVQKGILYDDLFQMRRSKIQALELYGWLHTRHGQLLHSCLEVHSAAPLGHSAQL</sequence>
<keyword evidence="2" id="KW-1185">Reference proteome</keyword>
<dbReference type="Proteomes" id="UP000887563">
    <property type="component" value="Unplaced"/>
</dbReference>
<reference evidence="3" key="1">
    <citation type="submission" date="2022-11" db="UniProtKB">
        <authorList>
            <consortium name="WormBaseParasite"/>
        </authorList>
    </citation>
    <scope>IDENTIFICATION</scope>
</reference>
<feature type="signal peptide" evidence="1">
    <location>
        <begin position="1"/>
        <end position="18"/>
    </location>
</feature>
<dbReference type="WBParaSite" id="Minc3s02278g29230">
    <property type="protein sequence ID" value="Minc3s02278g29230"/>
    <property type="gene ID" value="Minc3s02278g29230"/>
</dbReference>
<name>A0A914MRT1_MELIC</name>
<organism evidence="2 3">
    <name type="scientific">Meloidogyne incognita</name>
    <name type="common">Southern root-knot nematode worm</name>
    <name type="synonym">Oxyuris incognita</name>
    <dbReference type="NCBI Taxonomy" id="6306"/>
    <lineage>
        <taxon>Eukaryota</taxon>
        <taxon>Metazoa</taxon>
        <taxon>Ecdysozoa</taxon>
        <taxon>Nematoda</taxon>
        <taxon>Chromadorea</taxon>
        <taxon>Rhabditida</taxon>
        <taxon>Tylenchina</taxon>
        <taxon>Tylenchomorpha</taxon>
        <taxon>Tylenchoidea</taxon>
        <taxon>Meloidogynidae</taxon>
        <taxon>Meloidogyninae</taxon>
        <taxon>Meloidogyne</taxon>
        <taxon>Meloidogyne incognita group</taxon>
    </lineage>
</organism>
<feature type="chain" id="PRO_5036673275" evidence="1">
    <location>
        <begin position="19"/>
        <end position="65"/>
    </location>
</feature>